<evidence type="ECO:0000256" key="3">
    <source>
        <dbReference type="ARBA" id="ARBA00022833"/>
    </source>
</evidence>
<reference evidence="5" key="1">
    <citation type="submission" date="2016-03" db="EMBL/GenBank/DDBJ databases">
        <title>GcVIR1, a putative TPR-related protein, is indispensable for appressorium formation and pathogenicity in Colletotrichum gloeosporioides.</title>
        <authorList>
            <person name="Zhang J."/>
        </authorList>
    </citation>
    <scope>NUCLEOTIDE SEQUENCE</scope>
    <source>
        <strain evidence="5">W16</strain>
    </source>
</reference>
<dbReference type="InterPro" id="IPR050869">
    <property type="entry name" value="H3K4_H4K5_MeTrfase"/>
</dbReference>
<dbReference type="InterPro" id="IPR011990">
    <property type="entry name" value="TPR-like_helical_dom_sf"/>
</dbReference>
<accession>A0A142CHI8</accession>
<dbReference type="PROSITE" id="PS50280">
    <property type="entry name" value="SET"/>
    <property type="match status" value="1"/>
</dbReference>
<dbReference type="InterPro" id="IPR046341">
    <property type="entry name" value="SET_dom_sf"/>
</dbReference>
<dbReference type="Gene3D" id="1.25.40.10">
    <property type="entry name" value="Tetratricopeptide repeat domain"/>
    <property type="match status" value="1"/>
</dbReference>
<organism evidence="5">
    <name type="scientific">Colletotrichum gloeosporioides</name>
    <name type="common">Anthracnose fungus</name>
    <name type="synonym">Glomerella cingulata</name>
    <dbReference type="NCBI Taxonomy" id="474922"/>
    <lineage>
        <taxon>Eukaryota</taxon>
        <taxon>Fungi</taxon>
        <taxon>Dikarya</taxon>
        <taxon>Ascomycota</taxon>
        <taxon>Pezizomycotina</taxon>
        <taxon>Sordariomycetes</taxon>
        <taxon>Hypocreomycetidae</taxon>
        <taxon>Glomerellales</taxon>
        <taxon>Glomerellaceae</taxon>
        <taxon>Colletotrichum</taxon>
        <taxon>Colletotrichum gloeosporioides species complex</taxon>
    </lineage>
</organism>
<keyword evidence="1" id="KW-0479">Metal-binding</keyword>
<dbReference type="EMBL" id="KU884332">
    <property type="protein sequence ID" value="AMQ09760.1"/>
    <property type="molecule type" value="Genomic_DNA"/>
</dbReference>
<dbReference type="PROSITE" id="PS01360">
    <property type="entry name" value="ZF_MYND_1"/>
    <property type="match status" value="1"/>
</dbReference>
<dbReference type="InterPro" id="IPR002893">
    <property type="entry name" value="Znf_MYND"/>
</dbReference>
<proteinExistence type="predicted"/>
<feature type="domain" description="SET" evidence="4">
    <location>
        <begin position="237"/>
        <end position="527"/>
    </location>
</feature>
<dbReference type="PANTHER" id="PTHR12197">
    <property type="entry name" value="HISTONE-LYSINE N-METHYLTRANSFERASE SMYD"/>
    <property type="match status" value="1"/>
</dbReference>
<gene>
    <name evidence="5" type="primary">VIR1</name>
</gene>
<sequence>MSTSSIGGNESPMEDDSCRRFLELETLRERREHLTNALKELPYDLILYLERAKVHSDLGYPDLAVGDAYRALLLTDEVLTEGFEYHEQAVEALQSRPLDPLPLVLDHGRLSELRSDFIDGEAKDQAGLVAHVAKLASIRCYQILSLSSLLCSCLKPAYDFAEKGLQLAPDNEELLTSMEQVVKIARQRLRKDDINSNMLPEWGMVRREVYPWNDHEPDRYGPQTLQYLNNQLSEFSPKCEVRVSNLPVLFEEDDNSQGTITCEQLGLFAKEDIAPGEPVLEEYSLLTANNRHKDPVCDACGAELPPLDAESPAIKCEECYDTVFCSQYCHDKAQEPYHPAVCEKDVDNINKDPDASEADEALYFLLLARVLALAEHQGVHPLDLPQVKYIWGDFVRSDSQNIDISPRPIPPPTWTLRFSFEYNVKQPLHILENMDVDIFAGMPEYDLWVFNTLYSKFRGTASSHKNPRTGRPEVAAVHPFWCIANHDCNPNVTWDWAGRIILRAREEKIMGDEPGLKAGDEVLNHYTDIRMPVEERRAWAKGALGGLCMCSRCRTEAAATS</sequence>
<keyword evidence="2" id="KW-0863">Zinc-finger</keyword>
<dbReference type="Gene3D" id="2.170.270.10">
    <property type="entry name" value="SET domain"/>
    <property type="match status" value="1"/>
</dbReference>
<evidence type="ECO:0000313" key="5">
    <source>
        <dbReference type="EMBL" id="AMQ09760.1"/>
    </source>
</evidence>
<dbReference type="InterPro" id="IPR001214">
    <property type="entry name" value="SET_dom"/>
</dbReference>
<dbReference type="PANTHER" id="PTHR12197:SF273">
    <property type="entry name" value="MYND-TYPE ZINC FINGER PROTEIN SAMB"/>
    <property type="match status" value="1"/>
</dbReference>
<dbReference type="GO" id="GO:0008270">
    <property type="term" value="F:zinc ion binding"/>
    <property type="evidence" value="ECO:0007669"/>
    <property type="project" value="UniProtKB-KW"/>
</dbReference>
<dbReference type="GO" id="GO:0005634">
    <property type="term" value="C:nucleus"/>
    <property type="evidence" value="ECO:0007669"/>
    <property type="project" value="TreeGrafter"/>
</dbReference>
<evidence type="ECO:0000256" key="1">
    <source>
        <dbReference type="ARBA" id="ARBA00022723"/>
    </source>
</evidence>
<dbReference type="AlphaFoldDB" id="A0A142CHI8"/>
<keyword evidence="3" id="KW-0862">Zinc</keyword>
<evidence type="ECO:0000259" key="4">
    <source>
        <dbReference type="PROSITE" id="PS50280"/>
    </source>
</evidence>
<evidence type="ECO:0000256" key="2">
    <source>
        <dbReference type="ARBA" id="ARBA00022771"/>
    </source>
</evidence>
<name>A0A142CHI8_COLGL</name>
<dbReference type="SUPFAM" id="SSF82199">
    <property type="entry name" value="SET domain"/>
    <property type="match status" value="1"/>
</dbReference>
<dbReference type="Pfam" id="PF00856">
    <property type="entry name" value="SET"/>
    <property type="match status" value="1"/>
</dbReference>
<protein>
    <submittedName>
        <fullName evidence="5">TPR-related protein</fullName>
    </submittedName>
</protein>